<organism evidence="2 3">
    <name type="scientific">Nocardioides aquiterrae</name>
    <dbReference type="NCBI Taxonomy" id="203799"/>
    <lineage>
        <taxon>Bacteria</taxon>
        <taxon>Bacillati</taxon>
        <taxon>Actinomycetota</taxon>
        <taxon>Actinomycetes</taxon>
        <taxon>Propionibacteriales</taxon>
        <taxon>Nocardioidaceae</taxon>
        <taxon>Nocardioides</taxon>
    </lineage>
</organism>
<dbReference type="EMBL" id="BAAAJE010000002">
    <property type="protein sequence ID" value="GAA1131399.1"/>
    <property type="molecule type" value="Genomic_DNA"/>
</dbReference>
<reference evidence="3" key="1">
    <citation type="journal article" date="2019" name="Int. J. Syst. Evol. Microbiol.">
        <title>The Global Catalogue of Microorganisms (GCM) 10K type strain sequencing project: providing services to taxonomists for standard genome sequencing and annotation.</title>
        <authorList>
            <consortium name="The Broad Institute Genomics Platform"/>
            <consortium name="The Broad Institute Genome Sequencing Center for Infectious Disease"/>
            <person name="Wu L."/>
            <person name="Ma J."/>
        </authorList>
    </citation>
    <scope>NUCLEOTIDE SEQUENCE [LARGE SCALE GENOMIC DNA]</scope>
    <source>
        <strain evidence="3">JCM 11813</strain>
    </source>
</reference>
<evidence type="ECO:0000313" key="2">
    <source>
        <dbReference type="EMBL" id="GAA1131399.1"/>
    </source>
</evidence>
<proteinExistence type="predicted"/>
<keyword evidence="3" id="KW-1185">Reference proteome</keyword>
<feature type="transmembrane region" description="Helical" evidence="1">
    <location>
        <begin position="72"/>
        <end position="91"/>
    </location>
</feature>
<evidence type="ECO:0000256" key="1">
    <source>
        <dbReference type="SAM" id="Phobius"/>
    </source>
</evidence>
<evidence type="ECO:0000313" key="3">
    <source>
        <dbReference type="Proteomes" id="UP001499979"/>
    </source>
</evidence>
<gene>
    <name evidence="2" type="ORF">GCM10009606_09360</name>
</gene>
<keyword evidence="1" id="KW-0812">Transmembrane</keyword>
<accession>A0ABP4EX72</accession>
<dbReference type="Proteomes" id="UP001499979">
    <property type="component" value="Unassembled WGS sequence"/>
</dbReference>
<protein>
    <submittedName>
        <fullName evidence="2">Uncharacterized protein</fullName>
    </submittedName>
</protein>
<feature type="transmembrane region" description="Helical" evidence="1">
    <location>
        <begin position="136"/>
        <end position="155"/>
    </location>
</feature>
<keyword evidence="1" id="KW-0472">Membrane</keyword>
<sequence length="161" mass="16491">MILRATVFVGLLVALLMTGPAGHWPPWWLVLAFAGLAAVAAAVPDSPVVAGAGLLVLVWWSVSLGDGVPASVLVAAVALVAAHVAALLASYGPREMPVDRATVLLWARRAGLVLLTVPGAWLAARALRGEPEQPGIWVLGVAVACVATIAGTAAIEVRRTE</sequence>
<keyword evidence="1" id="KW-1133">Transmembrane helix</keyword>
<comment type="caution">
    <text evidence="2">The sequence shown here is derived from an EMBL/GenBank/DDBJ whole genome shotgun (WGS) entry which is preliminary data.</text>
</comment>
<feature type="transmembrane region" description="Helical" evidence="1">
    <location>
        <begin position="31"/>
        <end position="60"/>
    </location>
</feature>
<name>A0ABP4EX72_9ACTN</name>
<dbReference type="RefSeq" id="WP_343906102.1">
    <property type="nucleotide sequence ID" value="NZ_BAAAJE010000002.1"/>
</dbReference>
<feature type="transmembrane region" description="Helical" evidence="1">
    <location>
        <begin position="103"/>
        <end position="124"/>
    </location>
</feature>